<gene>
    <name evidence="1" type="ORF">HPP92_003997</name>
</gene>
<dbReference type="EMBL" id="JADCNL010000001">
    <property type="protein sequence ID" value="KAG0499306.1"/>
    <property type="molecule type" value="Genomic_DNA"/>
</dbReference>
<dbReference type="AlphaFoldDB" id="A0A835S3I2"/>
<proteinExistence type="predicted"/>
<dbReference type="PANTHER" id="PTHR46050:SF29">
    <property type="entry name" value="TPR REPEAT-CONTAINING THIOREDOXIN TTL4"/>
    <property type="match status" value="1"/>
</dbReference>
<dbReference type="PANTHER" id="PTHR46050">
    <property type="entry name" value="TPR REPEAT-CONTAINING THIOREDOXIN"/>
    <property type="match status" value="1"/>
</dbReference>
<dbReference type="Proteomes" id="UP000636800">
    <property type="component" value="Chromosome 1"/>
</dbReference>
<evidence type="ECO:0000313" key="1">
    <source>
        <dbReference type="EMBL" id="KAG0499306.1"/>
    </source>
</evidence>
<accession>A0A835S3I2</accession>
<dbReference type="OrthoDB" id="2121326at2759"/>
<comment type="caution">
    <text evidence="1">The sequence shown here is derived from an EMBL/GenBank/DDBJ whole genome shotgun (WGS) entry which is preliminary data.</text>
</comment>
<keyword evidence="2" id="KW-1185">Reference proteome</keyword>
<sequence>MRRSHSDLIPPFSETIPEVGLHHIRLGQVQSAGRHLFWQGQQPDPVELQKLQAFEKHTQSCFDARKNGDWKIVLRESNVAIHSGADHLLRFDSAVA</sequence>
<name>A0A835S3I2_VANPL</name>
<protein>
    <submittedName>
        <fullName evidence="1">Uncharacterized protein</fullName>
    </submittedName>
</protein>
<dbReference type="GO" id="GO:0005737">
    <property type="term" value="C:cytoplasm"/>
    <property type="evidence" value="ECO:0007669"/>
    <property type="project" value="TreeGrafter"/>
</dbReference>
<organism evidence="1 2">
    <name type="scientific">Vanilla planifolia</name>
    <name type="common">Vanilla</name>
    <dbReference type="NCBI Taxonomy" id="51239"/>
    <lineage>
        <taxon>Eukaryota</taxon>
        <taxon>Viridiplantae</taxon>
        <taxon>Streptophyta</taxon>
        <taxon>Embryophyta</taxon>
        <taxon>Tracheophyta</taxon>
        <taxon>Spermatophyta</taxon>
        <taxon>Magnoliopsida</taxon>
        <taxon>Liliopsida</taxon>
        <taxon>Asparagales</taxon>
        <taxon>Orchidaceae</taxon>
        <taxon>Vanilloideae</taxon>
        <taxon>Vanilleae</taxon>
        <taxon>Vanilla</taxon>
    </lineage>
</organism>
<dbReference type="InterPro" id="IPR044534">
    <property type="entry name" value="TTL1-4"/>
</dbReference>
<reference evidence="1 2" key="1">
    <citation type="journal article" date="2020" name="Nat. Food">
        <title>A phased Vanilla planifolia genome enables genetic improvement of flavour and production.</title>
        <authorList>
            <person name="Hasing T."/>
            <person name="Tang H."/>
            <person name="Brym M."/>
            <person name="Khazi F."/>
            <person name="Huang T."/>
            <person name="Chambers A.H."/>
        </authorList>
    </citation>
    <scope>NUCLEOTIDE SEQUENCE [LARGE SCALE GENOMIC DNA]</scope>
    <source>
        <tissue evidence="1">Leaf</tissue>
    </source>
</reference>
<evidence type="ECO:0000313" key="2">
    <source>
        <dbReference type="Proteomes" id="UP000636800"/>
    </source>
</evidence>